<comment type="subcellular location">
    <subcellularLocation>
        <location evidence="1">Membrane</location>
        <topology evidence="1">Multi-pass membrane protein</topology>
    </subcellularLocation>
</comment>
<evidence type="ECO:0000256" key="5">
    <source>
        <dbReference type="ARBA" id="ARBA00023136"/>
    </source>
</evidence>
<protein>
    <submittedName>
        <fullName evidence="7">AI-2E family transporter</fullName>
    </submittedName>
</protein>
<comment type="similarity">
    <text evidence="2">Belongs to the autoinducer-2 exporter (AI-2E) (TC 2.A.86) family.</text>
</comment>
<reference evidence="7 8" key="1">
    <citation type="submission" date="2019-03" db="EMBL/GenBank/DDBJ databases">
        <title>Diversity of the mouse oral microbiome.</title>
        <authorList>
            <person name="Joseph S."/>
            <person name="Aduse-Opoku J."/>
            <person name="Curtis M."/>
            <person name="Wade W."/>
            <person name="Hashim A."/>
        </authorList>
    </citation>
    <scope>NUCLEOTIDE SEQUENCE [LARGE SCALE GENOMIC DNA]</scope>
    <source>
        <strain evidence="7 8">P11</strain>
    </source>
</reference>
<name>A0A4Y9IRW3_9BACT</name>
<dbReference type="Pfam" id="PF01594">
    <property type="entry name" value="AI-2E_transport"/>
    <property type="match status" value="1"/>
</dbReference>
<keyword evidence="5 6" id="KW-0472">Membrane</keyword>
<keyword evidence="4 6" id="KW-1133">Transmembrane helix</keyword>
<feature type="transmembrane region" description="Helical" evidence="6">
    <location>
        <begin position="143"/>
        <end position="162"/>
    </location>
</feature>
<feature type="transmembrane region" description="Helical" evidence="6">
    <location>
        <begin position="295"/>
        <end position="328"/>
    </location>
</feature>
<comment type="caution">
    <text evidence="7">The sequence shown here is derived from an EMBL/GenBank/DDBJ whole genome shotgun (WGS) entry which is preliminary data.</text>
</comment>
<accession>A0A4Y9IRW3</accession>
<feature type="transmembrane region" description="Helical" evidence="6">
    <location>
        <begin position="258"/>
        <end position="275"/>
    </location>
</feature>
<dbReference type="InterPro" id="IPR002549">
    <property type="entry name" value="AI-2E-like"/>
</dbReference>
<dbReference type="Proteomes" id="UP000298285">
    <property type="component" value="Unassembled WGS sequence"/>
</dbReference>
<feature type="transmembrane region" description="Helical" evidence="6">
    <location>
        <begin position="31"/>
        <end position="49"/>
    </location>
</feature>
<dbReference type="RefSeq" id="WP_135103981.1">
    <property type="nucleotide sequence ID" value="NZ_JADGKW010000001.1"/>
</dbReference>
<organism evidence="7 8">
    <name type="scientific">Dysgonomonas mossii</name>
    <dbReference type="NCBI Taxonomy" id="163665"/>
    <lineage>
        <taxon>Bacteria</taxon>
        <taxon>Pseudomonadati</taxon>
        <taxon>Bacteroidota</taxon>
        <taxon>Bacteroidia</taxon>
        <taxon>Bacteroidales</taxon>
        <taxon>Dysgonomonadaceae</taxon>
        <taxon>Dysgonomonas</taxon>
    </lineage>
</organism>
<proteinExistence type="inferred from homology"/>
<evidence type="ECO:0000256" key="1">
    <source>
        <dbReference type="ARBA" id="ARBA00004141"/>
    </source>
</evidence>
<keyword evidence="3 6" id="KW-0812">Transmembrane</keyword>
<dbReference type="AlphaFoldDB" id="A0A4Y9IRW3"/>
<feature type="transmembrane region" description="Helical" evidence="6">
    <location>
        <begin position="224"/>
        <end position="246"/>
    </location>
</feature>
<feature type="transmembrane region" description="Helical" evidence="6">
    <location>
        <begin position="61"/>
        <end position="87"/>
    </location>
</feature>
<feature type="transmembrane region" description="Helical" evidence="6">
    <location>
        <begin position="197"/>
        <end position="218"/>
    </location>
</feature>
<gene>
    <name evidence="7" type="ORF">E4T88_02965</name>
</gene>
<evidence type="ECO:0000313" key="7">
    <source>
        <dbReference type="EMBL" id="TFU90956.1"/>
    </source>
</evidence>
<dbReference type="PANTHER" id="PTHR21716:SF4">
    <property type="entry name" value="TRANSMEMBRANE PROTEIN 245"/>
    <property type="match status" value="1"/>
</dbReference>
<evidence type="ECO:0000256" key="4">
    <source>
        <dbReference type="ARBA" id="ARBA00022989"/>
    </source>
</evidence>
<dbReference type="EMBL" id="SPPK01000001">
    <property type="protein sequence ID" value="TFU90956.1"/>
    <property type="molecule type" value="Genomic_DNA"/>
</dbReference>
<dbReference type="PANTHER" id="PTHR21716">
    <property type="entry name" value="TRANSMEMBRANE PROTEIN"/>
    <property type="match status" value="1"/>
</dbReference>
<dbReference type="OrthoDB" id="9773730at2"/>
<dbReference type="GO" id="GO:0016020">
    <property type="term" value="C:membrane"/>
    <property type="evidence" value="ECO:0007669"/>
    <property type="project" value="UniProtKB-SubCell"/>
</dbReference>
<sequence length="352" mass="39327">MENIKAQYWKYSLIILILFIAVVLFRELAPFMSGVLGASTIYVMVRGQMRYLTQKKNLGRALSAILIVIEAILCFLIPISVAVWLLVGELNNINLDPSSYISGIQHFNELIQQKTGYNVLSSENLISAASYLPKIGQILLDSVSSFIINSLVLVFVLYFMLIGGERMEKYLFSLLPFDDDNKKSVIHSVKMMVTSNAIGIPLLAIIQGFVATIGYIIFDAPSPILFGFLTCFATIIPLIGTSLIWFPLAVYLALTGDWFNAIGLAIYALIVISNSDNLIRFILQKKMADTHPLITVFGVIIGLTLFGFWGVIFGPLLLSVFILCIDIFKREYLDEKDTAMTIDDYKDDENLN</sequence>
<evidence type="ECO:0000256" key="2">
    <source>
        <dbReference type="ARBA" id="ARBA00009773"/>
    </source>
</evidence>
<feature type="transmembrane region" description="Helical" evidence="6">
    <location>
        <begin position="7"/>
        <end position="25"/>
    </location>
</feature>
<evidence type="ECO:0000313" key="8">
    <source>
        <dbReference type="Proteomes" id="UP000298285"/>
    </source>
</evidence>
<evidence type="ECO:0000256" key="3">
    <source>
        <dbReference type="ARBA" id="ARBA00022692"/>
    </source>
</evidence>
<evidence type="ECO:0000256" key="6">
    <source>
        <dbReference type="SAM" id="Phobius"/>
    </source>
</evidence>